<dbReference type="SUPFAM" id="SSF52172">
    <property type="entry name" value="CheY-like"/>
    <property type="match status" value="1"/>
</dbReference>
<dbReference type="InterPro" id="IPR013971">
    <property type="entry name" value="HalX_domain"/>
</dbReference>
<dbReference type="RefSeq" id="WP_220620486.1">
    <property type="nucleotide sequence ID" value="NZ_RKLR01000016.1"/>
</dbReference>
<dbReference type="GO" id="GO:0032993">
    <property type="term" value="C:protein-DNA complex"/>
    <property type="evidence" value="ECO:0007669"/>
    <property type="project" value="TreeGrafter"/>
</dbReference>
<dbReference type="PANTHER" id="PTHR48111:SF1">
    <property type="entry name" value="TWO-COMPONENT RESPONSE REGULATOR ORR33"/>
    <property type="match status" value="1"/>
</dbReference>
<reference evidence="9 10" key="1">
    <citation type="submission" date="2021-06" db="EMBL/GenBank/DDBJ databases">
        <title>Halomicroarcula sp. a new haloarchaeum isolated from saline soil.</title>
        <authorList>
            <person name="Duran-Viseras A."/>
            <person name="Sanchez-Porro C."/>
            <person name="Ventosa A."/>
        </authorList>
    </citation>
    <scope>NUCLEOTIDE SEQUENCE [LARGE SCALE GENOMIC DNA]</scope>
    <source>
        <strain evidence="9 10">F13</strain>
    </source>
</reference>
<dbReference type="GO" id="GO:0005829">
    <property type="term" value="C:cytosol"/>
    <property type="evidence" value="ECO:0007669"/>
    <property type="project" value="TreeGrafter"/>
</dbReference>
<evidence type="ECO:0000256" key="1">
    <source>
        <dbReference type="ARBA" id="ARBA00022553"/>
    </source>
</evidence>
<dbReference type="GO" id="GO:0000156">
    <property type="term" value="F:phosphorelay response regulator activity"/>
    <property type="evidence" value="ECO:0007669"/>
    <property type="project" value="TreeGrafter"/>
</dbReference>
<dbReference type="InterPro" id="IPR039420">
    <property type="entry name" value="WalR-like"/>
</dbReference>
<evidence type="ECO:0000259" key="8">
    <source>
        <dbReference type="PROSITE" id="PS50110"/>
    </source>
</evidence>
<dbReference type="AlphaFoldDB" id="A0AAW4PYL0"/>
<gene>
    <name evidence="9" type="ORF">EGH21_21625</name>
</gene>
<dbReference type="Pfam" id="PF08663">
    <property type="entry name" value="HalX"/>
    <property type="match status" value="1"/>
</dbReference>
<dbReference type="PANTHER" id="PTHR48111">
    <property type="entry name" value="REGULATOR OF RPOS"/>
    <property type="match status" value="1"/>
</dbReference>
<evidence type="ECO:0000256" key="2">
    <source>
        <dbReference type="ARBA" id="ARBA00023012"/>
    </source>
</evidence>
<evidence type="ECO:0000256" key="6">
    <source>
        <dbReference type="PROSITE-ProRule" id="PRU00169"/>
    </source>
</evidence>
<feature type="domain" description="Response regulatory" evidence="8">
    <location>
        <begin position="8"/>
        <end position="116"/>
    </location>
</feature>
<dbReference type="CDD" id="cd17574">
    <property type="entry name" value="REC_OmpR"/>
    <property type="match status" value="1"/>
</dbReference>
<dbReference type="Proteomes" id="UP001430377">
    <property type="component" value="Unassembled WGS sequence"/>
</dbReference>
<feature type="modified residue" description="4-aspartylphosphate" evidence="6">
    <location>
        <position position="54"/>
    </location>
</feature>
<feature type="compositionally biased region" description="Acidic residues" evidence="7">
    <location>
        <begin position="197"/>
        <end position="207"/>
    </location>
</feature>
<keyword evidence="4" id="KW-0238">DNA-binding</keyword>
<keyword evidence="1 6" id="KW-0597">Phosphoprotein</keyword>
<sequence>MNDSDAPVVLIVEDEPDVAETYERWLQDYDVRRVETGDSALAQLDETIDVVLLDRMLPGMSGADVLAEIRSGAIDCRVAMVTAVDPSFDIIEMGFDEYVTKPPDREQLRETVERLLHRATLNGELQEYYSLVARRAALESEFTEDRLESNDEYAQLVERIESHQADVDETMGDMASDSEFVGAVREIMDDSSGTDASDGDEFTDLTE</sequence>
<protein>
    <submittedName>
        <fullName evidence="9">Response regulator</fullName>
    </submittedName>
</protein>
<evidence type="ECO:0000256" key="5">
    <source>
        <dbReference type="ARBA" id="ARBA00023163"/>
    </source>
</evidence>
<dbReference type="GO" id="GO:0006355">
    <property type="term" value="P:regulation of DNA-templated transcription"/>
    <property type="evidence" value="ECO:0007669"/>
    <property type="project" value="TreeGrafter"/>
</dbReference>
<organism evidence="9 10">
    <name type="scientific">Haloarcula rubra</name>
    <dbReference type="NCBI Taxonomy" id="2487747"/>
    <lineage>
        <taxon>Archaea</taxon>
        <taxon>Methanobacteriati</taxon>
        <taxon>Methanobacteriota</taxon>
        <taxon>Stenosarchaea group</taxon>
        <taxon>Halobacteria</taxon>
        <taxon>Halobacteriales</taxon>
        <taxon>Haloarculaceae</taxon>
        <taxon>Haloarcula</taxon>
    </lineage>
</organism>
<dbReference type="SMART" id="SM00448">
    <property type="entry name" value="REC"/>
    <property type="match status" value="1"/>
</dbReference>
<evidence type="ECO:0000313" key="9">
    <source>
        <dbReference type="EMBL" id="MBX0325625.1"/>
    </source>
</evidence>
<keyword evidence="5" id="KW-0804">Transcription</keyword>
<proteinExistence type="predicted"/>
<keyword evidence="10" id="KW-1185">Reference proteome</keyword>
<feature type="region of interest" description="Disordered" evidence="7">
    <location>
        <begin position="187"/>
        <end position="207"/>
    </location>
</feature>
<dbReference type="Gene3D" id="3.40.50.2300">
    <property type="match status" value="1"/>
</dbReference>
<evidence type="ECO:0000256" key="3">
    <source>
        <dbReference type="ARBA" id="ARBA00023015"/>
    </source>
</evidence>
<dbReference type="InterPro" id="IPR011006">
    <property type="entry name" value="CheY-like_superfamily"/>
</dbReference>
<accession>A0AAW4PYL0</accession>
<keyword evidence="2" id="KW-0902">Two-component regulatory system</keyword>
<dbReference type="Pfam" id="PF00072">
    <property type="entry name" value="Response_reg"/>
    <property type="match status" value="1"/>
</dbReference>
<evidence type="ECO:0000313" key="10">
    <source>
        <dbReference type="Proteomes" id="UP001430377"/>
    </source>
</evidence>
<evidence type="ECO:0000256" key="7">
    <source>
        <dbReference type="SAM" id="MobiDB-lite"/>
    </source>
</evidence>
<dbReference type="PROSITE" id="PS50110">
    <property type="entry name" value="RESPONSE_REGULATORY"/>
    <property type="match status" value="1"/>
</dbReference>
<evidence type="ECO:0000256" key="4">
    <source>
        <dbReference type="ARBA" id="ARBA00023125"/>
    </source>
</evidence>
<keyword evidence="3" id="KW-0805">Transcription regulation</keyword>
<dbReference type="GO" id="GO:0000976">
    <property type="term" value="F:transcription cis-regulatory region binding"/>
    <property type="evidence" value="ECO:0007669"/>
    <property type="project" value="TreeGrafter"/>
</dbReference>
<name>A0AAW4PYL0_9EURY</name>
<comment type="caution">
    <text evidence="9">The sequence shown here is derived from an EMBL/GenBank/DDBJ whole genome shotgun (WGS) entry which is preliminary data.</text>
</comment>
<dbReference type="InterPro" id="IPR001789">
    <property type="entry name" value="Sig_transdc_resp-reg_receiver"/>
</dbReference>
<dbReference type="EMBL" id="RKLR01000016">
    <property type="protein sequence ID" value="MBX0325625.1"/>
    <property type="molecule type" value="Genomic_DNA"/>
</dbReference>